<dbReference type="GO" id="GO:0005634">
    <property type="term" value="C:nucleus"/>
    <property type="evidence" value="ECO:0007669"/>
    <property type="project" value="TreeGrafter"/>
</dbReference>
<feature type="region of interest" description="Disordered" evidence="1">
    <location>
        <begin position="2169"/>
        <end position="2192"/>
    </location>
</feature>
<proteinExistence type="predicted"/>
<evidence type="ECO:0000259" key="2">
    <source>
        <dbReference type="PROSITE" id="PS50235"/>
    </source>
</evidence>
<dbReference type="PANTHER" id="PTHR24006">
    <property type="entry name" value="UBIQUITIN CARBOXYL-TERMINAL HYDROLASE"/>
    <property type="match status" value="1"/>
</dbReference>
<dbReference type="InterPro" id="IPR038765">
    <property type="entry name" value="Papain-like_cys_pep_sf"/>
</dbReference>
<dbReference type="GO" id="GO:0004843">
    <property type="term" value="F:cysteine-type deubiquitinase activity"/>
    <property type="evidence" value="ECO:0007669"/>
    <property type="project" value="InterPro"/>
</dbReference>
<reference evidence="3" key="1">
    <citation type="submission" date="2021-01" db="EMBL/GenBank/DDBJ databases">
        <authorList>
            <person name="Corre E."/>
            <person name="Pelletier E."/>
            <person name="Niang G."/>
            <person name="Scheremetjew M."/>
            <person name="Finn R."/>
            <person name="Kale V."/>
            <person name="Holt S."/>
            <person name="Cochrane G."/>
            <person name="Meng A."/>
            <person name="Brown T."/>
            <person name="Cohen L."/>
        </authorList>
    </citation>
    <scope>NUCLEOTIDE SEQUENCE</scope>
    <source>
        <strain evidence="3">MM31A-1</strain>
    </source>
</reference>
<accession>A0A7S3Q351</accession>
<dbReference type="GO" id="GO:0016579">
    <property type="term" value="P:protein deubiquitination"/>
    <property type="evidence" value="ECO:0007669"/>
    <property type="project" value="InterPro"/>
</dbReference>
<dbReference type="PROSITE" id="PS50235">
    <property type="entry name" value="USP_3"/>
    <property type="match status" value="1"/>
</dbReference>
<dbReference type="InterPro" id="IPR018200">
    <property type="entry name" value="USP_CS"/>
</dbReference>
<dbReference type="SUPFAM" id="SSF54001">
    <property type="entry name" value="Cysteine proteinases"/>
    <property type="match status" value="1"/>
</dbReference>
<feature type="compositionally biased region" description="Basic and acidic residues" evidence="1">
    <location>
        <begin position="1"/>
        <end position="10"/>
    </location>
</feature>
<dbReference type="GO" id="GO:0005829">
    <property type="term" value="C:cytosol"/>
    <property type="evidence" value="ECO:0007669"/>
    <property type="project" value="TreeGrafter"/>
</dbReference>
<dbReference type="InterPro" id="IPR028889">
    <property type="entry name" value="USP"/>
</dbReference>
<evidence type="ECO:0000256" key="1">
    <source>
        <dbReference type="SAM" id="MobiDB-lite"/>
    </source>
</evidence>
<dbReference type="PANTHER" id="PTHR24006:SF827">
    <property type="entry name" value="UBIQUITIN CARBOXYL-TERMINAL HYDROLASE 34"/>
    <property type="match status" value="1"/>
</dbReference>
<feature type="compositionally biased region" description="Polar residues" evidence="1">
    <location>
        <begin position="15"/>
        <end position="50"/>
    </location>
</feature>
<sequence length="2601" mass="289225">MTVPRQDRGDPPQLTAASHSNQTTAVRNSGSPSALDAQSTVASQDDSIPSQRTRKLWSDVAQGIDNNSTVVWKSAVNSLADGLKFLQTSNDARAFVEGYMRQIISILLEQVPQKIGSLEKSCVQESLMKALLIVLEELKLKGTNLAAGDCVVVDVLGLLFNKKMPYYKGSKHSWNNALSGMPEIRMQLIDKFRSSRGFAHLGSYLQARTATQRFPPLDTIRLILEAARDAVPQDVVTTPAQMKVKKSYEDDIICVANAVMGDLGNQSEDALKKLHHDDMSTIRWGLQAIFQLLILSRRSETYKFYAFCRDFALKLITSQSLPLKLYGWENVNELVEISASMAPPPKTYIASGAGVTFVNGEFQYAAAIGEDGFVSSKTDYCYECIVPPASKDDKSKKLTLFKCTMRSQQKWWFISEADEHQPGTDKDIDYYQQKSKKNEETYPPSTGWMTCKSAGIDPPPFLEGKGVVAPVGEEFNTMEHQLAQWAIDNKVVELVLGNSIHREIVARSVRLICFLASMCTKDEPVEHVPAGKTMIPNAYCLNSSHLELAWKTCESKLDAAVSAEVYQLLVSILPSLPNELIVELFKTIRNSCKDSLFEVAEFCSAYATSGEIEGTIYFSDEVRKVLLKLLWSVLTHPDASTLKCIDDVKNFMSQELRAQRIGHVQRQNFLNSCKQSLTQNAKKENCNEASALRIVGLTRFILEACPRGQAAAAITENKRELAFLLFNDLIAYMKRRGSKESTTSIKKASSNLTVADEFQHSYALEERLDVLRFVYGLSGTVEMTCGQLDTLWRMCTDGEDLEAIMSFLANASSNETPSTQAQGIGSSDDKSVVGPVHIALTAAFSDDVTLYTFHKLFCSHEVRWENLGTKAYQSFQLLLRNSRDASKTSSLASGPALDALWRICLAAGDDEVANHAMRDLLHVYSQMSQMLNQNEAAAQNAWSKKNVVQIEDQKGESFAQKIFDCLKEVKVNLQKCDELSMRSAERCVRILNAAVGQSAGSESQSASCSPFVHSKIRSTKSIDGLVDIVPHGCRGQRCYKMISVVAKRAGGHQSSQSRRLPQTERFSIQIHPFETLSSLKRKVSTACRHQLHLVKPITLDGKRNLNVEVESTFLGDLNISEGSEIVFLLAANPFPENKNSNNSRSGDQKSGLSFAEIFGGSGQGPTDEFFNALLDVLEALALARDSRTLGTHKLVWDLLQSVPSNKNVVERVRSAAQTVFCELNAGNGDEKEPMTVDVKKREGDWSQLLDRNHYQKSVYVLQVIDSFLQPAFEVLHQEGGKELQSLLLKDSESFRQGFVESGGYDAVCQFFTSQKSCNSNEYSRFRMENTSVLRILKACFYGKSSASILIYGKAITQPKLDNTGQVLMKSLHNVEPLLTNLTASVVLDSQLPPISVMDVVILVRSILTFDPAKVPIFSSIPNGISEMMTIDLLKWDNKAAINTTATSLSSRIRKSGQDFILDTPNLSHFALPWLINAIDNIDTSSDCTSEFFAVIIRLVELINSGGLSSSRHQLTMLSDSVFKKLASYSGDKVDSRPDDEFANNGVLCGCLEIISALINGEVLSILGNGVQVLLDSFGSSPWSSTQKVNKDSSPMIDLMGVIFEVFLTDGKSASSSAVCSDKKSRKIGFDVLNASAMACKDDGGYSALASRIQNIISAASPSLQHKWGQHSIGLEENCTLGNTAITPKYSGLRNQGCTCYMNSVLQQLFMMPALREKLSSATIPSQLRSEGGTAKAQGKDLVGKQISLQWENGTCYEAEVLSFSEDTGMHIIRYRLLRLPSENTNTHTESESSCSNVSVLPQEFPDEFILSEGRPGKETGLFEMQQSRKGQPGGDNDVNLEFLDIEETVEQGEYRRLLQEFQRTLVHLDEGSRGRVFDPRSLVEASSCLKLEFDIWQQNDASEFAMKLLDKLEVPLKRWSPNEFKFLEHTFRLKQTKQKLCKECGLKTNREENLMNIDCQIRGNSNIHEALSTMCEVEYMEGDNKVFCDNCKKNTDTVLRTAISALPDMLVLSLKRFDLDFNTFETVKLNSRCEFGQTLNMKKYTLEGVEAMEKSNESMEMMDDPLAELPDDDYEYKLAGVLVHHGVAQGGHYYSFIRDRTECGLDTNQWYRFDDEDVTPFDPANIESECFGGKVKKETKWPNGQVNTVETEQMCNALMIFYEKVKPAKLPNDDEGSDRDTKMNDPDDKVDNKEQITLVTGSDEYQADVKRSNTVHRSHSFLFGIEFQAFIKKLLKFSTSVDIVDTKNEDSKGWKRAILDISISYFFDVLLHSVEKNEVDEWTALLHKALQKSPHGSRVFLHDLARRSKLVAGNWLRTYASDCPKAYSRVAAMEVIASAIAPTLSIQEEVTALECWTTSWLEQTRDWENSDSLQGTPIPLSLHGKHRTLENPSCLGSIITLLNLLLELGPRTWRYNSDLCLLLREIACIPSEAGGDTIRNALNAAQVPPRLICLILREKSHTILRRAFPGASLSADVVEAISKVESNPNAHLLPLSSTVNAFVGPSTGSPSPADHTIAIEALASSIGISGARSAALSYEVATYGKARPSFDLTDHAKKCPIHCIQRMLISTRIIPCYDKERHDEIHEHLQHLTAKNYKCIE</sequence>
<feature type="domain" description="USP" evidence="2">
    <location>
        <begin position="1690"/>
        <end position="2165"/>
    </location>
</feature>
<dbReference type="PROSITE" id="PS00973">
    <property type="entry name" value="USP_2"/>
    <property type="match status" value="1"/>
</dbReference>
<feature type="compositionally biased region" description="Basic and acidic residues" evidence="1">
    <location>
        <begin position="2178"/>
        <end position="2192"/>
    </location>
</feature>
<dbReference type="Pfam" id="PF00443">
    <property type="entry name" value="UCH"/>
    <property type="match status" value="1"/>
</dbReference>
<dbReference type="EMBL" id="HBIO01011566">
    <property type="protein sequence ID" value="CAE0464166.1"/>
    <property type="molecule type" value="Transcribed_RNA"/>
</dbReference>
<dbReference type="Gene3D" id="3.90.70.10">
    <property type="entry name" value="Cysteine proteinases"/>
    <property type="match status" value="2"/>
</dbReference>
<dbReference type="InterPro" id="IPR001394">
    <property type="entry name" value="Peptidase_C19_UCH"/>
</dbReference>
<protein>
    <recommendedName>
        <fullName evidence="2">USP domain-containing protein</fullName>
    </recommendedName>
</protein>
<feature type="region of interest" description="Disordered" evidence="1">
    <location>
        <begin position="1"/>
        <end position="50"/>
    </location>
</feature>
<name>A0A7S3Q351_9STRA</name>
<gene>
    <name evidence="3" type="ORF">CDEB00056_LOCUS9007</name>
</gene>
<evidence type="ECO:0000313" key="3">
    <source>
        <dbReference type="EMBL" id="CAE0464166.1"/>
    </source>
</evidence>
<organism evidence="3">
    <name type="scientific">Chaetoceros debilis</name>
    <dbReference type="NCBI Taxonomy" id="122233"/>
    <lineage>
        <taxon>Eukaryota</taxon>
        <taxon>Sar</taxon>
        <taxon>Stramenopiles</taxon>
        <taxon>Ochrophyta</taxon>
        <taxon>Bacillariophyta</taxon>
        <taxon>Coscinodiscophyceae</taxon>
        <taxon>Chaetocerotophycidae</taxon>
        <taxon>Chaetocerotales</taxon>
        <taxon>Chaetocerotaceae</taxon>
        <taxon>Chaetoceros</taxon>
    </lineage>
</organism>
<dbReference type="InterPro" id="IPR050164">
    <property type="entry name" value="Peptidase_C19"/>
</dbReference>